<dbReference type="InterPro" id="IPR002017">
    <property type="entry name" value="Spectrin_repeat"/>
</dbReference>
<dbReference type="PANTHER" id="PTHR11915">
    <property type="entry name" value="SPECTRIN/FILAMIN RELATED CYTOSKELETAL PROTEIN"/>
    <property type="match status" value="1"/>
</dbReference>
<dbReference type="Proteomes" id="UP000245119">
    <property type="component" value="Linkage Group LG1"/>
</dbReference>
<evidence type="ECO:0000256" key="1">
    <source>
        <dbReference type="ARBA" id="ARBA00022737"/>
    </source>
</evidence>
<organism evidence="3 4">
    <name type="scientific">Pomacea canaliculata</name>
    <name type="common">Golden apple snail</name>
    <dbReference type="NCBI Taxonomy" id="400727"/>
    <lineage>
        <taxon>Eukaryota</taxon>
        <taxon>Metazoa</taxon>
        <taxon>Spiralia</taxon>
        <taxon>Lophotrochozoa</taxon>
        <taxon>Mollusca</taxon>
        <taxon>Gastropoda</taxon>
        <taxon>Caenogastropoda</taxon>
        <taxon>Architaenioglossa</taxon>
        <taxon>Ampullarioidea</taxon>
        <taxon>Ampullariidae</taxon>
        <taxon>Pomacea</taxon>
    </lineage>
</organism>
<dbReference type="Gene3D" id="1.20.58.60">
    <property type="match status" value="8"/>
</dbReference>
<keyword evidence="1" id="KW-0677">Repeat</keyword>
<feature type="coiled-coil region" evidence="2">
    <location>
        <begin position="126"/>
        <end position="160"/>
    </location>
</feature>
<feature type="coiled-coil region" evidence="2">
    <location>
        <begin position="571"/>
        <end position="679"/>
    </location>
</feature>
<dbReference type="STRING" id="400727.A0A2T7PZ51"/>
<accession>A0A2T7PZ51</accession>
<evidence type="ECO:0008006" key="5">
    <source>
        <dbReference type="Google" id="ProtNLM"/>
    </source>
</evidence>
<keyword evidence="2" id="KW-0175">Coiled coil</keyword>
<evidence type="ECO:0000313" key="4">
    <source>
        <dbReference type="Proteomes" id="UP000245119"/>
    </source>
</evidence>
<feature type="coiled-coil region" evidence="2">
    <location>
        <begin position="381"/>
        <end position="444"/>
    </location>
</feature>
<keyword evidence="4" id="KW-1185">Reference proteome</keyword>
<dbReference type="AlphaFoldDB" id="A0A2T7PZ51"/>
<sequence length="969" mass="111602">MEGKWNELTELLVKEVSFETVTEVEGFLKYLDKAENDINTAEPISVDPETLRTQLRDHNAFHEDLTQRKNTLKELIAKGRAHLHETANTKTEEIESRWDSIENQADLLSHHSADRQRQLESALPLALQLNENLSEVEAWLEEMEAELKAQNQGGDSLEEAKKQHDNLKTTQQIIDDHKLFIDDLNSTGMDLMDVCGVVEAGDLHNKLLALNTRYETLRSHTRARGRELAEKKRKLTQEFVEGLDQLLEDIDNLKRVVSSADPVPAVPAKLRNEIDENMSVIQDLERMKPALLKAEEGIKDLMSHGIDDPGEVEDVRSRVAEITQLYGNVGASATQRDKLLRQVLHDATQYFDLTTDVLSSLRDLKDSLLSQQLPGVDTATIREQQSELAGIKTELEKAKELIGDCRKYADDVGRNCGEPGRIELQKQLEDLTQLADDVNDLVRERGDELRKVFRHADHFSHLLEAAGSWLPLSEHKMASMRPPASDIRELTEQIEEIKLFKSQVHPHIVEMQQLNQQLDSLKDQSPVAAEALYRPVLAANEKWNDLLRSIADRETKLNDMLVKIGKLDYSMEDVMSTLEQLQADIKSQRNNNGDPKYLETILRKLQLMQSDLHNQEKTVRRLTKAVDDLAHKTDIDEYHQLSEKRQVMVSMLRTTKALAKDAENEVQDKMRQIKRFLGEVDRNLQAINDFRHELKNNLPFGALPETCEHQYNAFTVRCQELDGRERSVQTQVATAQHMTASARPEDVAQVTDKIKRLRDRWQDTRERAIKRKIKMEENKKNVHDFHDSLKAFTDWLNTTEVSMRAFVYPSKLVDRILKQIEEHNAVRADLAAQSERMAILDKSGTFLKHFGRKQDTIFVKNLLVGIRLRWKKILRRTDERGRLLQQAFKEDKRFQDAWQDLCRWLDDSTASLSSFLSPNKQPNLMKTDLEELKKFQTQLATRNATFFATTRLGRSLKDRCTKTDPERKC</sequence>
<evidence type="ECO:0000256" key="2">
    <source>
        <dbReference type="SAM" id="Coils"/>
    </source>
</evidence>
<comment type="caution">
    <text evidence="3">The sequence shown here is derived from an EMBL/GenBank/DDBJ whole genome shotgun (WGS) entry which is preliminary data.</text>
</comment>
<protein>
    <recommendedName>
        <fullName evidence="5">KASH domain-containing protein</fullName>
    </recommendedName>
</protein>
<dbReference type="Pfam" id="PF00435">
    <property type="entry name" value="Spectrin"/>
    <property type="match status" value="5"/>
</dbReference>
<gene>
    <name evidence="3" type="ORF">C0Q70_01309</name>
</gene>
<feature type="coiled-coil region" evidence="2">
    <location>
        <begin position="747"/>
        <end position="778"/>
    </location>
</feature>
<dbReference type="OrthoDB" id="2250192at2759"/>
<name>A0A2T7PZ51_POMCA</name>
<dbReference type="SUPFAM" id="SSF46966">
    <property type="entry name" value="Spectrin repeat"/>
    <property type="match status" value="7"/>
</dbReference>
<dbReference type="SMART" id="SM00150">
    <property type="entry name" value="SPEC"/>
    <property type="match status" value="8"/>
</dbReference>
<proteinExistence type="predicted"/>
<dbReference type="EMBL" id="PZQS01000001">
    <property type="protein sequence ID" value="PVD38689.1"/>
    <property type="molecule type" value="Genomic_DNA"/>
</dbReference>
<dbReference type="CDD" id="cd00176">
    <property type="entry name" value="SPEC"/>
    <property type="match status" value="5"/>
</dbReference>
<reference evidence="3 4" key="1">
    <citation type="submission" date="2018-04" db="EMBL/GenBank/DDBJ databases">
        <title>The genome of golden apple snail Pomacea canaliculata provides insight into stress tolerance and invasive adaptation.</title>
        <authorList>
            <person name="Liu C."/>
            <person name="Liu B."/>
            <person name="Ren Y."/>
            <person name="Zhang Y."/>
            <person name="Wang H."/>
            <person name="Li S."/>
            <person name="Jiang F."/>
            <person name="Yin L."/>
            <person name="Zhang G."/>
            <person name="Qian W."/>
            <person name="Fan W."/>
        </authorList>
    </citation>
    <scope>NUCLEOTIDE SEQUENCE [LARGE SCALE GENOMIC DNA]</scope>
    <source>
        <strain evidence="3">SZHN2017</strain>
        <tissue evidence="3">Muscle</tissue>
    </source>
</reference>
<dbReference type="InterPro" id="IPR018159">
    <property type="entry name" value="Spectrin/alpha-actinin"/>
</dbReference>
<evidence type="ECO:0000313" key="3">
    <source>
        <dbReference type="EMBL" id="PVD38689.1"/>
    </source>
</evidence>